<dbReference type="RefSeq" id="WP_319837452.1">
    <property type="nucleotide sequence ID" value="NZ_CP137624.1"/>
</dbReference>
<keyword evidence="2" id="KW-1185">Reference proteome</keyword>
<dbReference type="InterPro" id="IPR013078">
    <property type="entry name" value="His_Pase_superF_clade-1"/>
</dbReference>
<dbReference type="GO" id="GO:0016787">
    <property type="term" value="F:hydrolase activity"/>
    <property type="evidence" value="ECO:0007669"/>
    <property type="project" value="UniProtKB-KW"/>
</dbReference>
<dbReference type="InterPro" id="IPR029033">
    <property type="entry name" value="His_PPase_superfam"/>
</dbReference>
<organism evidence="1 2">
    <name type="scientific">Lysinibacillus louembei</name>
    <dbReference type="NCBI Taxonomy" id="1470088"/>
    <lineage>
        <taxon>Bacteria</taxon>
        <taxon>Bacillati</taxon>
        <taxon>Bacillota</taxon>
        <taxon>Bacilli</taxon>
        <taxon>Bacillales</taxon>
        <taxon>Bacillaceae</taxon>
        <taxon>Lysinibacillus</taxon>
    </lineage>
</organism>
<evidence type="ECO:0000313" key="1">
    <source>
        <dbReference type="EMBL" id="WPK12772.1"/>
    </source>
</evidence>
<dbReference type="SUPFAM" id="SSF53254">
    <property type="entry name" value="Phosphoglycerate mutase-like"/>
    <property type="match status" value="1"/>
</dbReference>
<dbReference type="Proteomes" id="UP001322664">
    <property type="component" value="Chromosome"/>
</dbReference>
<protein>
    <submittedName>
        <fullName evidence="1">Histidine phosphatase family protein</fullName>
        <ecNumber evidence="1">3.1.3.-</ecNumber>
    </submittedName>
</protein>
<dbReference type="Gene3D" id="3.40.50.1240">
    <property type="entry name" value="Phosphoglycerate mutase-like"/>
    <property type="match status" value="1"/>
</dbReference>
<evidence type="ECO:0000313" key="2">
    <source>
        <dbReference type="Proteomes" id="UP001322664"/>
    </source>
</evidence>
<accession>A0ABZ0RZQ1</accession>
<reference evidence="1 2" key="1">
    <citation type="submission" date="2023-09" db="EMBL/GenBank/DDBJ databases">
        <authorList>
            <person name="Page C.A."/>
            <person name="Perez-Diaz I.M."/>
        </authorList>
    </citation>
    <scope>NUCLEOTIDE SEQUENCE [LARGE SCALE GENOMIC DNA]</scope>
    <source>
        <strain evidence="1 2">Ll15</strain>
    </source>
</reference>
<gene>
    <name evidence="1" type="ORF">R6U77_03455</name>
</gene>
<dbReference type="SMART" id="SM00855">
    <property type="entry name" value="PGAM"/>
    <property type="match status" value="1"/>
</dbReference>
<proteinExistence type="predicted"/>
<name>A0ABZ0RZQ1_9BACI</name>
<dbReference type="PANTHER" id="PTHR48100:SF1">
    <property type="entry name" value="HISTIDINE PHOSPHATASE FAMILY PROTEIN-RELATED"/>
    <property type="match status" value="1"/>
</dbReference>
<dbReference type="EMBL" id="CP137624">
    <property type="protein sequence ID" value="WPK12772.1"/>
    <property type="molecule type" value="Genomic_DNA"/>
</dbReference>
<dbReference type="InterPro" id="IPR050275">
    <property type="entry name" value="PGM_Phosphatase"/>
</dbReference>
<dbReference type="EC" id="3.1.3.-" evidence="1"/>
<dbReference type="CDD" id="cd07067">
    <property type="entry name" value="HP_PGM_like"/>
    <property type="match status" value="1"/>
</dbReference>
<sequence>MKLLLIRHGQSQADILEVHEGRVDFPLTDLGIEQVKKLASFVAAHFQIDTIIASPLQRAYQTAEILSEQCRCEVAIEGDLMEYNNGVLAGVSRQEALIKYPLPEGGRPLHIAIEGGESQLQFRSRVEQALYTILHDYGHLQCIALVAHGGTLLHLLNILLGKTIEEQWLFHTGDTELHVIELRNEEKIVHYLNSQAHLA</sequence>
<dbReference type="PANTHER" id="PTHR48100">
    <property type="entry name" value="BROAD-SPECIFICITY PHOSPHATASE YOR283W-RELATED"/>
    <property type="match status" value="1"/>
</dbReference>
<dbReference type="Pfam" id="PF00300">
    <property type="entry name" value="His_Phos_1"/>
    <property type="match status" value="1"/>
</dbReference>
<keyword evidence="1" id="KW-0378">Hydrolase</keyword>